<organism evidence="2 3">
    <name type="scientific">Orbilia oligospora</name>
    <name type="common">Nematode-trapping fungus</name>
    <name type="synonym">Arthrobotrys oligospora</name>
    <dbReference type="NCBI Taxonomy" id="2813651"/>
    <lineage>
        <taxon>Eukaryota</taxon>
        <taxon>Fungi</taxon>
        <taxon>Dikarya</taxon>
        <taxon>Ascomycota</taxon>
        <taxon>Pezizomycotina</taxon>
        <taxon>Orbiliomycetes</taxon>
        <taxon>Orbiliales</taxon>
        <taxon>Orbiliaceae</taxon>
        <taxon>Orbilia</taxon>
    </lineage>
</organism>
<dbReference type="AlphaFoldDB" id="A0A7C8RAW0"/>
<evidence type="ECO:0000313" key="2">
    <source>
        <dbReference type="EMBL" id="KAF3275729.1"/>
    </source>
</evidence>
<feature type="region of interest" description="Disordered" evidence="1">
    <location>
        <begin position="113"/>
        <end position="139"/>
    </location>
</feature>
<feature type="region of interest" description="Disordered" evidence="1">
    <location>
        <begin position="1"/>
        <end position="28"/>
    </location>
</feature>
<feature type="compositionally biased region" description="Low complexity" evidence="1">
    <location>
        <begin position="127"/>
        <end position="139"/>
    </location>
</feature>
<dbReference type="OrthoDB" id="5314679at2759"/>
<evidence type="ECO:0000256" key="1">
    <source>
        <dbReference type="SAM" id="MobiDB-lite"/>
    </source>
</evidence>
<accession>A0A7C8RAW0</accession>
<dbReference type="Proteomes" id="UP000474640">
    <property type="component" value="Unassembled WGS sequence"/>
</dbReference>
<dbReference type="EMBL" id="JAABOJ010000036">
    <property type="protein sequence ID" value="KAF3275729.1"/>
    <property type="molecule type" value="Genomic_DNA"/>
</dbReference>
<evidence type="ECO:0000313" key="3">
    <source>
        <dbReference type="Proteomes" id="UP000474640"/>
    </source>
</evidence>
<gene>
    <name evidence="2" type="ORF">TWF970_006630</name>
</gene>
<sequence length="812" mass="87661">MPRQSLAADTTATAATKTTTTTTTTSCPSPQSLLETIIRAYSLQDFVPGYTERQRGIVNSGNGDVTFSTPHETAINTFSALFSVAAAVRGRPGIPVERYGKDGAGRGVGEILREGEGEEEGEGGSVSGSTSTSTSTFTGEGKKVVKCYDEGFTHVKRIYNHVANKTGEQMDRLLDEVLKAGGEGYVPGCTSGDFRIELEAEDGEAVGCEGDDDDDLSRVISVPVRAPKRETVKRNSGVKGKSKVQGKKGGVVVAGGKGKKGAVVVEEVVETLLPSSSSSRPAAQSSKASTSSPSVAAATDHSSSSSSAYAEIHLHRFIAISSIPYYKYLDLSSSSRLQFSDASSNSSTLPFPTVTYYALRIIQRWLYNPLRIGQAIEEFDPNAHFYLLSNCKRQDRNQYPPPLATAKGMIEVARAADYLGISELAEWSGKMLRKMCHGLSKCGGGGCRTMVPFVFDEIYKSGGMGLEEQLSVDIKDFLVRNVESMWKRPVVMLNDKCLEELVRAFRELHAGCGVPSTGAGLNMMGKAMKKGIIGKEVRLGKEEEVVTRPLHLWHVYLELNRVRVSVMMSASGTTNRWMEKLLGPAMEHCVHEIARGFNDPRLAADLASKMEDGSFQKDVVEEMLMMVSMSSIITTTEVGIPFEKAPLNRRTVKPVFEGVVNLRKFTGGGGGDNEELGKAEKRVLEFLGREWMTIVVGGEGRGGESGFAGWRPAMLTVLSRKLRLSVDDLLGKGARKGMAMQISAGGRSRGGRMVKDSFGNDVMVDSREFRRTEVDIEPEEGETAAGSSRSLRAEAEAFVPSGGVMGVDGESN</sequence>
<feature type="compositionally biased region" description="Low complexity" evidence="1">
    <location>
        <begin position="7"/>
        <end position="25"/>
    </location>
</feature>
<proteinExistence type="predicted"/>
<name>A0A7C8RAW0_ORBOL</name>
<feature type="region of interest" description="Disordered" evidence="1">
    <location>
        <begin position="275"/>
        <end position="301"/>
    </location>
</feature>
<protein>
    <submittedName>
        <fullName evidence="2">Uncharacterized protein</fullName>
    </submittedName>
</protein>
<reference evidence="2 3" key="1">
    <citation type="submission" date="2020-01" db="EMBL/GenBank/DDBJ databases">
        <authorList>
            <person name="Palmer J.M."/>
        </authorList>
    </citation>
    <scope>NUCLEOTIDE SEQUENCE [LARGE SCALE GENOMIC DNA]</scope>
    <source>
        <strain evidence="2 3">TWF970</strain>
    </source>
</reference>
<comment type="caution">
    <text evidence="2">The sequence shown here is derived from an EMBL/GenBank/DDBJ whole genome shotgun (WGS) entry which is preliminary data.</text>
</comment>